<feature type="transmembrane region" description="Helical" evidence="6">
    <location>
        <begin position="113"/>
        <end position="137"/>
    </location>
</feature>
<evidence type="ECO:0000256" key="5">
    <source>
        <dbReference type="ARBA" id="ARBA00023136"/>
    </source>
</evidence>
<feature type="transmembrane region" description="Helical" evidence="6">
    <location>
        <begin position="235"/>
        <end position="257"/>
    </location>
</feature>
<dbReference type="GO" id="GO:0016020">
    <property type="term" value="C:membrane"/>
    <property type="evidence" value="ECO:0007669"/>
    <property type="project" value="UniProtKB-SubCell"/>
</dbReference>
<feature type="transmembrane region" description="Helical" evidence="6">
    <location>
        <begin position="444"/>
        <end position="469"/>
    </location>
</feature>
<dbReference type="AlphaFoldDB" id="A0A9P7AVA9"/>
<proteinExistence type="predicted"/>
<feature type="transmembrane region" description="Helical" evidence="6">
    <location>
        <begin position="60"/>
        <end position="77"/>
    </location>
</feature>
<comment type="subcellular location">
    <subcellularLocation>
        <location evidence="1">Membrane</location>
        <topology evidence="1">Multi-pass membrane protein</topology>
    </subcellularLocation>
</comment>
<evidence type="ECO:0000256" key="2">
    <source>
        <dbReference type="ARBA" id="ARBA00022448"/>
    </source>
</evidence>
<organism evidence="7 8">
    <name type="scientific">Hyphodiscus hymeniophilus</name>
    <dbReference type="NCBI Taxonomy" id="353542"/>
    <lineage>
        <taxon>Eukaryota</taxon>
        <taxon>Fungi</taxon>
        <taxon>Dikarya</taxon>
        <taxon>Ascomycota</taxon>
        <taxon>Pezizomycotina</taxon>
        <taxon>Leotiomycetes</taxon>
        <taxon>Helotiales</taxon>
        <taxon>Hyphodiscaceae</taxon>
        <taxon>Hyphodiscus</taxon>
    </lineage>
</organism>
<evidence type="ECO:0000256" key="6">
    <source>
        <dbReference type="SAM" id="Phobius"/>
    </source>
</evidence>
<sequence>MVSTDGKGPEADVSSITTEEVRAARRLGPMATVEDDDERLLNQIGYTQDLNRHFTKWSTLSYAISVLGVLGSVPATFGSPRKEKPAHNSTTSDYEPTFCNLPLLSLGGPAASVWAWLIGSLMASCISASVAELVSAYPTAGGMYFVTKNVVPPEHAAIWSWIIGWCNLLGQTAGVASVAYTVAQMVLATASMNSAFDGTSYAFSPTALQICLLSVVILVVFGIICSLTTKVLHEIVLWFAPINIIASTAICIALLVLTPNKANAKWVFTHFTNGSGWGTGFSFLLSFLSVAWTMTDYDGTTHMSEETHNASIRGPLAIRWAVTISGIIGWMLTVTFCFCVNDLDAIISTPTGMPAAQIFLNAGGKTGGTVMWFFVILVQFFTGCSAMLADTRMAYAFARDGALPLSGFWSKVNPYTQTPVNAVWLIVFFSIALNLIGIGSTLTIVAIFNITAPALDISYATVILARNIYARRIEFRPGPYQLGAWQKPLNAITCSWVFFISVVLLFPTIRPVTATNMNYAVAVGGFITIFSLGWWWAGARKTYTGPRTKELLARIATGEGSGINGPGEDSIDTI</sequence>
<keyword evidence="3 6" id="KW-0812">Transmembrane</keyword>
<dbReference type="PANTHER" id="PTHR45649">
    <property type="entry name" value="AMINO-ACID PERMEASE BAT1"/>
    <property type="match status" value="1"/>
</dbReference>
<comment type="caution">
    <text evidence="7">The sequence shown here is derived from an EMBL/GenBank/DDBJ whole genome shotgun (WGS) entry which is preliminary data.</text>
</comment>
<feature type="transmembrane region" description="Helical" evidence="6">
    <location>
        <begin position="489"/>
        <end position="507"/>
    </location>
</feature>
<feature type="transmembrane region" description="Helical" evidence="6">
    <location>
        <begin position="519"/>
        <end position="537"/>
    </location>
</feature>
<protein>
    <submittedName>
        <fullName evidence="7">Amino-acid permease</fullName>
    </submittedName>
</protein>
<dbReference type="PANTHER" id="PTHR45649:SF10">
    <property type="entry name" value="AMINO ACID TRANSPORTER (EUROFUNG)"/>
    <property type="match status" value="1"/>
</dbReference>
<reference evidence="7" key="1">
    <citation type="submission" date="2019-07" db="EMBL/GenBank/DDBJ databases">
        <title>Hyphodiscus hymeniophilus genome sequencing and assembly.</title>
        <authorList>
            <person name="Kramer G."/>
            <person name="Nodwell J."/>
        </authorList>
    </citation>
    <scope>NUCLEOTIDE SEQUENCE</scope>
    <source>
        <strain evidence="7">ATCC 34498</strain>
    </source>
</reference>
<gene>
    <name evidence="7" type="ORF">D0Z07_7156</name>
</gene>
<name>A0A9P7AVA9_9HELO</name>
<keyword evidence="2" id="KW-0813">Transport</keyword>
<dbReference type="InterPro" id="IPR002293">
    <property type="entry name" value="AA/rel_permease1"/>
</dbReference>
<keyword evidence="4 6" id="KW-1133">Transmembrane helix</keyword>
<feature type="transmembrane region" description="Helical" evidence="6">
    <location>
        <begin position="277"/>
        <end position="295"/>
    </location>
</feature>
<keyword evidence="8" id="KW-1185">Reference proteome</keyword>
<accession>A0A9P7AVA9</accession>
<dbReference type="Pfam" id="PF13520">
    <property type="entry name" value="AA_permease_2"/>
    <property type="match status" value="1"/>
</dbReference>
<evidence type="ECO:0000313" key="7">
    <source>
        <dbReference type="EMBL" id="KAG0647190.1"/>
    </source>
</evidence>
<dbReference type="EMBL" id="VNKQ01000013">
    <property type="protein sequence ID" value="KAG0647190.1"/>
    <property type="molecule type" value="Genomic_DNA"/>
</dbReference>
<evidence type="ECO:0000256" key="4">
    <source>
        <dbReference type="ARBA" id="ARBA00022989"/>
    </source>
</evidence>
<dbReference type="Proteomes" id="UP000785200">
    <property type="component" value="Unassembled WGS sequence"/>
</dbReference>
<feature type="transmembrane region" description="Helical" evidence="6">
    <location>
        <begin position="420"/>
        <end position="438"/>
    </location>
</feature>
<evidence type="ECO:0000313" key="8">
    <source>
        <dbReference type="Proteomes" id="UP000785200"/>
    </source>
</evidence>
<evidence type="ECO:0000256" key="3">
    <source>
        <dbReference type="ARBA" id="ARBA00022692"/>
    </source>
</evidence>
<dbReference type="GO" id="GO:0022857">
    <property type="term" value="F:transmembrane transporter activity"/>
    <property type="evidence" value="ECO:0007669"/>
    <property type="project" value="InterPro"/>
</dbReference>
<feature type="transmembrane region" description="Helical" evidence="6">
    <location>
        <begin position="316"/>
        <end position="336"/>
    </location>
</feature>
<evidence type="ECO:0000256" key="1">
    <source>
        <dbReference type="ARBA" id="ARBA00004141"/>
    </source>
</evidence>
<dbReference type="Gene3D" id="1.20.1740.10">
    <property type="entry name" value="Amino acid/polyamine transporter I"/>
    <property type="match status" value="1"/>
</dbReference>
<feature type="transmembrane region" description="Helical" evidence="6">
    <location>
        <begin position="158"/>
        <end position="187"/>
    </location>
</feature>
<feature type="transmembrane region" description="Helical" evidence="6">
    <location>
        <begin position="370"/>
        <end position="389"/>
    </location>
</feature>
<dbReference type="OrthoDB" id="10054429at2759"/>
<feature type="transmembrane region" description="Helical" evidence="6">
    <location>
        <begin position="207"/>
        <end position="228"/>
    </location>
</feature>
<keyword evidence="5 6" id="KW-0472">Membrane</keyword>